<evidence type="ECO:0000313" key="3">
    <source>
        <dbReference type="EMBL" id="KAG2899679.1"/>
    </source>
</evidence>
<dbReference type="EMBL" id="RCMI01001211">
    <property type="protein sequence ID" value="KAG2888501.1"/>
    <property type="molecule type" value="Genomic_DNA"/>
</dbReference>
<name>A0A329RE29_9STRA</name>
<evidence type="ECO:0000313" key="6">
    <source>
        <dbReference type="Proteomes" id="UP000251314"/>
    </source>
</evidence>
<comment type="caution">
    <text evidence="5">The sequence shown here is derived from an EMBL/GenBank/DDBJ whole genome shotgun (WGS) entry which is preliminary data.</text>
</comment>
<dbReference type="VEuPathDB" id="FungiDB:PC110_g20613"/>
<dbReference type="Proteomes" id="UP000774804">
    <property type="component" value="Unassembled WGS sequence"/>
</dbReference>
<dbReference type="EMBL" id="MJFZ01001172">
    <property type="protein sequence ID" value="RAW22955.1"/>
    <property type="molecule type" value="Genomic_DNA"/>
</dbReference>
<dbReference type="EMBL" id="RCML01001183">
    <property type="protein sequence ID" value="KAG2964723.1"/>
    <property type="molecule type" value="Genomic_DNA"/>
</dbReference>
<evidence type="ECO:0000313" key="5">
    <source>
        <dbReference type="EMBL" id="RAW22955.1"/>
    </source>
</evidence>
<dbReference type="EMBL" id="RCMK01001193">
    <property type="protein sequence ID" value="KAG2899679.1"/>
    <property type="molecule type" value="Genomic_DNA"/>
</dbReference>
<dbReference type="EMBL" id="RCMG01001304">
    <property type="protein sequence ID" value="KAG2830842.1"/>
    <property type="molecule type" value="Genomic_DNA"/>
</dbReference>
<gene>
    <name evidence="5" type="ORF">PC110_g20613</name>
    <name evidence="1" type="ORF">PC113_g21041</name>
    <name evidence="2" type="ORF">PC115_g20028</name>
    <name evidence="3" type="ORF">PC117_g22176</name>
    <name evidence="4" type="ORF">PC118_g20149</name>
</gene>
<organism evidence="5 6">
    <name type="scientific">Phytophthora cactorum</name>
    <dbReference type="NCBI Taxonomy" id="29920"/>
    <lineage>
        <taxon>Eukaryota</taxon>
        <taxon>Sar</taxon>
        <taxon>Stramenopiles</taxon>
        <taxon>Oomycota</taxon>
        <taxon>Peronosporomycetes</taxon>
        <taxon>Peronosporales</taxon>
        <taxon>Peronosporaceae</taxon>
        <taxon>Phytophthora</taxon>
    </lineage>
</organism>
<keyword evidence="6" id="KW-1185">Reference proteome</keyword>
<reference evidence="1" key="2">
    <citation type="submission" date="2018-10" db="EMBL/GenBank/DDBJ databases">
        <title>Effector identification in a new, highly contiguous assembly of the strawberry crown rot pathogen Phytophthora cactorum.</title>
        <authorList>
            <person name="Armitage A.D."/>
            <person name="Nellist C.F."/>
            <person name="Bates H."/>
            <person name="Vickerstaff R.J."/>
            <person name="Harrison R.J."/>
        </authorList>
    </citation>
    <scope>NUCLEOTIDE SEQUENCE</scope>
    <source>
        <strain evidence="1">15-7</strain>
        <strain evidence="2">4032</strain>
        <strain evidence="3">4040</strain>
        <strain evidence="4">P415</strain>
    </source>
</reference>
<protein>
    <submittedName>
        <fullName evidence="5">Uncharacterized protein</fullName>
    </submittedName>
</protein>
<dbReference type="Proteomes" id="UP000736787">
    <property type="component" value="Unassembled WGS sequence"/>
</dbReference>
<dbReference type="Proteomes" id="UP000735874">
    <property type="component" value="Unassembled WGS sequence"/>
</dbReference>
<dbReference type="Proteomes" id="UP000697107">
    <property type="component" value="Unassembled WGS sequence"/>
</dbReference>
<evidence type="ECO:0000313" key="1">
    <source>
        <dbReference type="EMBL" id="KAG2830842.1"/>
    </source>
</evidence>
<sequence length="38" mass="4332">MPVDYTTTRAFDDAEKLALTRAWVAVVGITECKRRLPH</sequence>
<dbReference type="Proteomes" id="UP000251314">
    <property type="component" value="Unassembled WGS sequence"/>
</dbReference>
<evidence type="ECO:0000313" key="2">
    <source>
        <dbReference type="EMBL" id="KAG2888501.1"/>
    </source>
</evidence>
<dbReference type="AlphaFoldDB" id="A0A329RE29"/>
<proteinExistence type="predicted"/>
<evidence type="ECO:0000313" key="4">
    <source>
        <dbReference type="EMBL" id="KAG2964723.1"/>
    </source>
</evidence>
<accession>A0A329RE29</accession>
<reference evidence="5 6" key="1">
    <citation type="submission" date="2018-01" db="EMBL/GenBank/DDBJ databases">
        <title>Draft genome of the strawberry crown rot pathogen Phytophthora cactorum.</title>
        <authorList>
            <person name="Armitage A.D."/>
            <person name="Lysoe E."/>
            <person name="Nellist C.F."/>
            <person name="Harrison R.J."/>
            <person name="Brurberg M.B."/>
        </authorList>
    </citation>
    <scope>NUCLEOTIDE SEQUENCE [LARGE SCALE GENOMIC DNA]</scope>
    <source>
        <strain evidence="5 6">10300</strain>
    </source>
</reference>